<dbReference type="OrthoDB" id="8587394at2"/>
<dbReference type="InterPro" id="IPR038186">
    <property type="entry name" value="CHAD_dom_sf"/>
</dbReference>
<dbReference type="SMART" id="SM00880">
    <property type="entry name" value="CHAD"/>
    <property type="match status" value="1"/>
</dbReference>
<dbReference type="PROSITE" id="PS51708">
    <property type="entry name" value="CHAD"/>
    <property type="match status" value="1"/>
</dbReference>
<dbReference type="Pfam" id="PF05235">
    <property type="entry name" value="CHAD"/>
    <property type="match status" value="1"/>
</dbReference>
<dbReference type="EMBL" id="QOVF01000001">
    <property type="protein sequence ID" value="KAA0696793.1"/>
    <property type="molecule type" value="Genomic_DNA"/>
</dbReference>
<dbReference type="RefSeq" id="WP_149331727.1">
    <property type="nucleotide sequence ID" value="NZ_QOVF01000001.1"/>
</dbReference>
<feature type="domain" description="CHAD" evidence="1">
    <location>
        <begin position="1"/>
        <end position="256"/>
    </location>
</feature>
<dbReference type="Proteomes" id="UP000463138">
    <property type="component" value="Unassembled WGS sequence"/>
</dbReference>
<comment type="caution">
    <text evidence="2">The sequence shown here is derived from an EMBL/GenBank/DDBJ whole genome shotgun (WGS) entry which is preliminary data.</text>
</comment>
<dbReference type="PANTHER" id="PTHR39339">
    <property type="entry name" value="SLR1444 PROTEIN"/>
    <property type="match status" value="1"/>
</dbReference>
<proteinExistence type="predicted"/>
<reference evidence="2 3" key="1">
    <citation type="submission" date="2018-07" db="EMBL/GenBank/DDBJ databases">
        <title>Pseudomonas laoshanensis sp. nov., isolated from soil.</title>
        <authorList>
            <person name="Sun J."/>
            <person name="Yu L."/>
            <person name="Wang M."/>
            <person name="Zhang C."/>
        </authorList>
    </citation>
    <scope>NUCLEOTIDE SEQUENCE [LARGE SCALE GENOMIC DNA]</scope>
    <source>
        <strain evidence="2 3">Y22</strain>
    </source>
</reference>
<dbReference type="PANTHER" id="PTHR39339:SF1">
    <property type="entry name" value="CHAD DOMAIN-CONTAINING PROTEIN"/>
    <property type="match status" value="1"/>
</dbReference>
<name>A0A7V7KXL3_9GAMM</name>
<dbReference type="InterPro" id="IPR007899">
    <property type="entry name" value="CHAD_dom"/>
</dbReference>
<evidence type="ECO:0000313" key="2">
    <source>
        <dbReference type="EMBL" id="KAA0696793.1"/>
    </source>
</evidence>
<keyword evidence="3" id="KW-1185">Reference proteome</keyword>
<gene>
    <name evidence="2" type="ORF">DT594_05600</name>
</gene>
<accession>A0A7V7KXL3</accession>
<organism evidence="2 3">
    <name type="scientific">Halopseudomonas laoshanensis</name>
    <dbReference type="NCBI Taxonomy" id="2268758"/>
    <lineage>
        <taxon>Bacteria</taxon>
        <taxon>Pseudomonadati</taxon>
        <taxon>Pseudomonadota</taxon>
        <taxon>Gammaproteobacteria</taxon>
        <taxon>Pseudomonadales</taxon>
        <taxon>Pseudomonadaceae</taxon>
        <taxon>Halopseudomonas</taxon>
    </lineage>
</organism>
<protein>
    <submittedName>
        <fullName evidence="2">CHAD domain-containing protein</fullName>
    </submittedName>
</protein>
<dbReference type="AlphaFoldDB" id="A0A7V7KXL3"/>
<evidence type="ECO:0000313" key="3">
    <source>
        <dbReference type="Proteomes" id="UP000463138"/>
    </source>
</evidence>
<dbReference type="Gene3D" id="1.40.20.10">
    <property type="entry name" value="CHAD domain"/>
    <property type="match status" value="1"/>
</dbReference>
<evidence type="ECO:0000259" key="1">
    <source>
        <dbReference type="PROSITE" id="PS51708"/>
    </source>
</evidence>
<sequence>MGDNVLQYLQDSLVDQYRVLDLNIAQLADPSATEALHQTRIAMRRLRSLLRPWREQGDWFSGVDSLSAELGRETGPLRDRQVLVQELEKRGAHYQAVCRQEAMQTSCALLAGDLRYRLLQLAIINLEQRLAVGSDDYRLESDTLDNYAYKLTRKLRKTLGKKNPDLHEVRKEIKKLRYLYQAYSEYLLPSSELTKALKRAQNELGEWHDNLQWLMMSERETDLYCCRDHWQTQIDQRAERAWKRLKKLRKLLRSPKG</sequence>